<dbReference type="OrthoDB" id="3070641at2759"/>
<keyword evidence="3" id="KW-1185">Reference proteome</keyword>
<feature type="region of interest" description="Disordered" evidence="1">
    <location>
        <begin position="670"/>
        <end position="706"/>
    </location>
</feature>
<feature type="compositionally biased region" description="Basic and acidic residues" evidence="1">
    <location>
        <begin position="697"/>
        <end position="706"/>
    </location>
</feature>
<dbReference type="EMBL" id="KN831792">
    <property type="protein sequence ID" value="KIM38136.1"/>
    <property type="molecule type" value="Genomic_DNA"/>
</dbReference>
<dbReference type="Proteomes" id="UP000053424">
    <property type="component" value="Unassembled WGS sequence"/>
</dbReference>
<gene>
    <name evidence="2" type="ORF">M413DRAFT_30284</name>
</gene>
<feature type="region of interest" description="Disordered" evidence="1">
    <location>
        <begin position="178"/>
        <end position="243"/>
    </location>
</feature>
<reference evidence="3" key="2">
    <citation type="submission" date="2015-01" db="EMBL/GenBank/DDBJ databases">
        <title>Evolutionary Origins and Diversification of the Mycorrhizal Mutualists.</title>
        <authorList>
            <consortium name="DOE Joint Genome Institute"/>
            <consortium name="Mycorrhizal Genomics Consortium"/>
            <person name="Kohler A."/>
            <person name="Kuo A."/>
            <person name="Nagy L.G."/>
            <person name="Floudas D."/>
            <person name="Copeland A."/>
            <person name="Barry K.W."/>
            <person name="Cichocki N."/>
            <person name="Veneault-Fourrey C."/>
            <person name="LaButti K."/>
            <person name="Lindquist E.A."/>
            <person name="Lipzen A."/>
            <person name="Lundell T."/>
            <person name="Morin E."/>
            <person name="Murat C."/>
            <person name="Riley R."/>
            <person name="Ohm R."/>
            <person name="Sun H."/>
            <person name="Tunlid A."/>
            <person name="Henrissat B."/>
            <person name="Grigoriev I.V."/>
            <person name="Hibbett D.S."/>
            <person name="Martin F."/>
        </authorList>
    </citation>
    <scope>NUCLEOTIDE SEQUENCE [LARGE SCALE GENOMIC DNA]</scope>
    <source>
        <strain evidence="3">h7</strain>
    </source>
</reference>
<sequence>MFSIETTLKYLTLFVVPHPKFSVPLSEADPVYRVHQRTADHDVSYVSQNPIDFASFGTPVKARSTATCGDSRAESSKDRARRRNTICCGAGFLLNSEMSSLSDDFKPNFSVYAHPRDPSNHSSVDSETHNLNTSVLQNKILNNPSRTSNSKIRIVTPTESPTRSSMTRRLTQDIAALYSSNSNQDNRAARRFHRQRESASSPTKKGKEKRNSAPPILAFASTRGDGHQRTSLIGSNEVPVDNSNRLTSSTDTIFAIPNPQSSPPLLPAIAADFNQHNDNNSKNQRIRAHSSSSSGPYANRLFELGLSPIIEDPQVFSERPLMCAARSVAAPNELSLEDSSGSSYGQLLEERAIDYFSLSTFGDFGGLEWSKVESRINEEVTGGQYETQNFGEDAHLEEGRERRPFYNDMHALEDSMMLIPELTLTAPTPELGCSVELLPRGLLDDSGRDYQGHITTCAAAPGVPNELDFVTPLVDARRSNVLGTGTDLFVDPLGKGHRRRSFLGKKLDGILARRLLSRSGDDDILSGDMVGVPGRKAEMRTFGNRFGWLARRDDIYKGRTAASADTKAESTGRNWKKRLSQILEDVTGPSSGHDTSVSGFEQANGSPRIGKLVDTYTTIPPAQERPPSWGSFGNHLGSGRNLLEEHCSGSSLLEATTRVHEEGEHAASRLFGTPNTGIRAKTTSSPRNWYGGASGETSREDDAKLEKPRRHSFGIDLQSLRFGGRWRARGATEEAKLDQVGVRETGNGSRWAARRSVAF</sequence>
<name>A0A0C3C3J4_HEBCY</name>
<evidence type="ECO:0000313" key="2">
    <source>
        <dbReference type="EMBL" id="KIM38136.1"/>
    </source>
</evidence>
<feature type="compositionally biased region" description="Polar residues" evidence="1">
    <location>
        <begin position="588"/>
        <end position="605"/>
    </location>
</feature>
<reference evidence="2 3" key="1">
    <citation type="submission" date="2014-04" db="EMBL/GenBank/DDBJ databases">
        <authorList>
            <consortium name="DOE Joint Genome Institute"/>
            <person name="Kuo A."/>
            <person name="Gay G."/>
            <person name="Dore J."/>
            <person name="Kohler A."/>
            <person name="Nagy L.G."/>
            <person name="Floudas D."/>
            <person name="Copeland A."/>
            <person name="Barry K.W."/>
            <person name="Cichocki N."/>
            <person name="Veneault-Fourrey C."/>
            <person name="LaButti K."/>
            <person name="Lindquist E.A."/>
            <person name="Lipzen A."/>
            <person name="Lundell T."/>
            <person name="Morin E."/>
            <person name="Murat C."/>
            <person name="Sun H."/>
            <person name="Tunlid A."/>
            <person name="Henrissat B."/>
            <person name="Grigoriev I.V."/>
            <person name="Hibbett D.S."/>
            <person name="Martin F."/>
            <person name="Nordberg H.P."/>
            <person name="Cantor M.N."/>
            <person name="Hua S.X."/>
        </authorList>
    </citation>
    <scope>NUCLEOTIDE SEQUENCE [LARGE SCALE GENOMIC DNA]</scope>
    <source>
        <strain evidence="3">h7</strain>
    </source>
</reference>
<dbReference type="HOGENOM" id="CLU_367245_0_0_1"/>
<accession>A0A0C3C3J4</accession>
<feature type="compositionally biased region" description="Polar residues" evidence="1">
    <location>
        <begin position="673"/>
        <end position="687"/>
    </location>
</feature>
<organism evidence="2 3">
    <name type="scientific">Hebeloma cylindrosporum</name>
    <dbReference type="NCBI Taxonomy" id="76867"/>
    <lineage>
        <taxon>Eukaryota</taxon>
        <taxon>Fungi</taxon>
        <taxon>Dikarya</taxon>
        <taxon>Basidiomycota</taxon>
        <taxon>Agaricomycotina</taxon>
        <taxon>Agaricomycetes</taxon>
        <taxon>Agaricomycetidae</taxon>
        <taxon>Agaricales</taxon>
        <taxon>Agaricineae</taxon>
        <taxon>Hymenogastraceae</taxon>
        <taxon>Hebeloma</taxon>
    </lineage>
</organism>
<evidence type="ECO:0000256" key="1">
    <source>
        <dbReference type="SAM" id="MobiDB-lite"/>
    </source>
</evidence>
<feature type="region of interest" description="Disordered" evidence="1">
    <location>
        <begin position="274"/>
        <end position="294"/>
    </location>
</feature>
<evidence type="ECO:0000313" key="3">
    <source>
        <dbReference type="Proteomes" id="UP000053424"/>
    </source>
</evidence>
<protein>
    <submittedName>
        <fullName evidence="2">Uncharacterized protein</fullName>
    </submittedName>
</protein>
<dbReference type="AlphaFoldDB" id="A0A0C3C3J4"/>
<feature type="region of interest" description="Disordered" evidence="1">
    <location>
        <begin position="585"/>
        <end position="608"/>
    </location>
</feature>
<proteinExistence type="predicted"/>